<dbReference type="AlphaFoldDB" id="A0A2X2W5M8"/>
<sequence>MYKKRQYKNFICVLVVVLMLLTIGDVGILERGTVFAKTNKKDDKIAVKSEENLNENNILSLKEIRDIINKIQSENIGISSIRIVNNLEGIEPGDEIHFEVQDELGQQIPMDNLVFTVNNEELGKMDENIINKFTKLGLDTVVIKVTLKDRPNIKDEIRI</sequence>
<dbReference type="EMBL" id="UAWC01000026">
    <property type="protein sequence ID" value="SQB36108.1"/>
    <property type="molecule type" value="Genomic_DNA"/>
</dbReference>
<evidence type="ECO:0000313" key="2">
    <source>
        <dbReference type="Proteomes" id="UP000250223"/>
    </source>
</evidence>
<name>A0A2X2W5M8_CLOCO</name>
<reference evidence="1 2" key="1">
    <citation type="submission" date="2018-06" db="EMBL/GenBank/DDBJ databases">
        <authorList>
            <consortium name="Pathogen Informatics"/>
            <person name="Doyle S."/>
        </authorList>
    </citation>
    <scope>NUCLEOTIDE SEQUENCE [LARGE SCALE GENOMIC DNA]</scope>
    <source>
        <strain evidence="1 2">NCTC13028</strain>
    </source>
</reference>
<protein>
    <submittedName>
        <fullName evidence="1">Surface/cell-adhesion protein</fullName>
    </submittedName>
</protein>
<organism evidence="1 2">
    <name type="scientific">Clostridium cochlearium</name>
    <dbReference type="NCBI Taxonomy" id="1494"/>
    <lineage>
        <taxon>Bacteria</taxon>
        <taxon>Bacillati</taxon>
        <taxon>Bacillota</taxon>
        <taxon>Clostridia</taxon>
        <taxon>Eubacteriales</taxon>
        <taxon>Clostridiaceae</taxon>
        <taxon>Clostridium</taxon>
    </lineage>
</organism>
<proteinExistence type="predicted"/>
<gene>
    <name evidence="1" type="ORF">NCTC13028_02335</name>
</gene>
<dbReference type="Proteomes" id="UP000250223">
    <property type="component" value="Unassembled WGS sequence"/>
</dbReference>
<accession>A0A2X2W5M8</accession>
<dbReference type="RefSeq" id="WP_111921782.1">
    <property type="nucleotide sequence ID" value="NZ_JAHLNT010000006.1"/>
</dbReference>
<evidence type="ECO:0000313" key="1">
    <source>
        <dbReference type="EMBL" id="SQB36108.1"/>
    </source>
</evidence>